<evidence type="ECO:0000256" key="1">
    <source>
        <dbReference type="SAM" id="MobiDB-lite"/>
    </source>
</evidence>
<name>A0AAE1I0X8_9NEOP</name>
<dbReference type="Proteomes" id="UP001219518">
    <property type="component" value="Unassembled WGS sequence"/>
</dbReference>
<sequence>GPAVSCFGVTKLGGRRGDSACAVPTRVASACRFVRWELLPPCLWPPGAGRSPSSPGWPRPAPAPAHPRPDPRRPRPLAVVEQARSPSLVLLPRLQPRRAPPFWMCLARWPGPAARTLDLDVHLRGAWFSEYIPQPTRSSG</sequence>
<gene>
    <name evidence="2" type="ORF">KUF71_025128</name>
</gene>
<accession>A0AAE1I0X8</accession>
<feature type="compositionally biased region" description="Pro residues" evidence="1">
    <location>
        <begin position="55"/>
        <end position="66"/>
    </location>
</feature>
<feature type="region of interest" description="Disordered" evidence="1">
    <location>
        <begin position="48"/>
        <end position="79"/>
    </location>
</feature>
<evidence type="ECO:0000313" key="3">
    <source>
        <dbReference type="Proteomes" id="UP001219518"/>
    </source>
</evidence>
<proteinExistence type="predicted"/>
<comment type="caution">
    <text evidence="2">The sequence shown here is derived from an EMBL/GenBank/DDBJ whole genome shotgun (WGS) entry which is preliminary data.</text>
</comment>
<reference evidence="2" key="2">
    <citation type="journal article" date="2023" name="BMC Genomics">
        <title>Pest status, molecular evolution, and epigenetic factors derived from the genome assembly of Frankliniella fusca, a thysanopteran phytovirus vector.</title>
        <authorList>
            <person name="Catto M.A."/>
            <person name="Labadie P.E."/>
            <person name="Jacobson A.L."/>
            <person name="Kennedy G.G."/>
            <person name="Srinivasan R."/>
            <person name="Hunt B.G."/>
        </authorList>
    </citation>
    <scope>NUCLEOTIDE SEQUENCE</scope>
    <source>
        <strain evidence="2">PL_HMW_Pooled</strain>
    </source>
</reference>
<dbReference type="AlphaFoldDB" id="A0AAE1I0X8"/>
<evidence type="ECO:0000313" key="2">
    <source>
        <dbReference type="EMBL" id="KAK3931148.1"/>
    </source>
</evidence>
<keyword evidence="3" id="KW-1185">Reference proteome</keyword>
<organism evidence="2 3">
    <name type="scientific">Frankliniella fusca</name>
    <dbReference type="NCBI Taxonomy" id="407009"/>
    <lineage>
        <taxon>Eukaryota</taxon>
        <taxon>Metazoa</taxon>
        <taxon>Ecdysozoa</taxon>
        <taxon>Arthropoda</taxon>
        <taxon>Hexapoda</taxon>
        <taxon>Insecta</taxon>
        <taxon>Pterygota</taxon>
        <taxon>Neoptera</taxon>
        <taxon>Paraneoptera</taxon>
        <taxon>Thysanoptera</taxon>
        <taxon>Terebrantia</taxon>
        <taxon>Thripoidea</taxon>
        <taxon>Thripidae</taxon>
        <taxon>Frankliniella</taxon>
    </lineage>
</organism>
<reference evidence="2" key="1">
    <citation type="submission" date="2021-07" db="EMBL/GenBank/DDBJ databases">
        <authorList>
            <person name="Catto M.A."/>
            <person name="Jacobson A."/>
            <person name="Kennedy G."/>
            <person name="Labadie P."/>
            <person name="Hunt B.G."/>
            <person name="Srinivasan R."/>
        </authorList>
    </citation>
    <scope>NUCLEOTIDE SEQUENCE</scope>
    <source>
        <strain evidence="2">PL_HMW_Pooled</strain>
        <tissue evidence="2">Head</tissue>
    </source>
</reference>
<dbReference type="EMBL" id="JAHWGI010001418">
    <property type="protein sequence ID" value="KAK3931148.1"/>
    <property type="molecule type" value="Genomic_DNA"/>
</dbReference>
<feature type="non-terminal residue" evidence="2">
    <location>
        <position position="1"/>
    </location>
</feature>
<protein>
    <submittedName>
        <fullName evidence="2">Protein transport protein SEC31</fullName>
    </submittedName>
</protein>